<organism evidence="1 2">
    <name type="scientific">Mycobacteroides abscessus subsp. bolletii 1513</name>
    <dbReference type="NCBI Taxonomy" id="1299321"/>
    <lineage>
        <taxon>Bacteria</taxon>
        <taxon>Bacillati</taxon>
        <taxon>Actinomycetota</taxon>
        <taxon>Actinomycetes</taxon>
        <taxon>Mycobacteriales</taxon>
        <taxon>Mycobacteriaceae</taxon>
        <taxon>Mycobacteroides</taxon>
        <taxon>Mycobacteroides abscessus</taxon>
    </lineage>
</organism>
<dbReference type="Proteomes" id="UP000023351">
    <property type="component" value="Unassembled WGS sequence"/>
</dbReference>
<protein>
    <submittedName>
        <fullName evidence="1">Uncharacterized protein</fullName>
    </submittedName>
</protein>
<evidence type="ECO:0000313" key="2">
    <source>
        <dbReference type="Proteomes" id="UP000023351"/>
    </source>
</evidence>
<proteinExistence type="predicted"/>
<sequence length="60" mass="5864">MTGLTASGLGVGSEAGVLVTGEMTPVASLKSIDFRGSPGRVAGVGVGGKMLRSEDAIEEG</sequence>
<dbReference type="AlphaFoldDB" id="X8DJ23"/>
<reference evidence="1 2" key="1">
    <citation type="submission" date="2013-12" db="EMBL/GenBank/DDBJ databases">
        <authorList>
            <person name="Zelazny A."/>
            <person name="Olivier K."/>
            <person name="Holland S."/>
            <person name="Lenaerts A."/>
            <person name="Ordway D."/>
            <person name="DeGroote M.A."/>
            <person name="Parker T."/>
            <person name="Sizemore C."/>
            <person name="Tallon L.J."/>
            <person name="Sadzewicz L.K."/>
            <person name="Sengamalay N."/>
            <person name="Fraser C.M."/>
            <person name="Hine E."/>
            <person name="Shefchek K.A."/>
            <person name="Das S.P."/>
            <person name="Tettelin H."/>
        </authorList>
    </citation>
    <scope>NUCLEOTIDE SEQUENCE [LARGE SCALE GENOMIC DNA]</scope>
    <source>
        <strain evidence="1 2">1513</strain>
    </source>
</reference>
<evidence type="ECO:0000313" key="1">
    <source>
        <dbReference type="EMBL" id="EUA68051.1"/>
    </source>
</evidence>
<dbReference type="EMBL" id="JAOJ01000003">
    <property type="protein sequence ID" value="EUA68051.1"/>
    <property type="molecule type" value="Genomic_DNA"/>
</dbReference>
<dbReference type="PATRIC" id="fig|1299321.3.peg.4647"/>
<comment type="caution">
    <text evidence="1">The sequence shown here is derived from an EMBL/GenBank/DDBJ whole genome shotgun (WGS) entry which is preliminary data.</text>
</comment>
<accession>X8DJ23</accession>
<gene>
    <name evidence="1" type="ORF">I540_4817</name>
</gene>
<name>X8DJ23_9MYCO</name>